<feature type="compositionally biased region" description="Basic and acidic residues" evidence="1">
    <location>
        <begin position="186"/>
        <end position="201"/>
    </location>
</feature>
<name>V2WA35_MONRO</name>
<gene>
    <name evidence="2" type="ORF">Moror_12013</name>
</gene>
<evidence type="ECO:0000313" key="3">
    <source>
        <dbReference type="Proteomes" id="UP000017559"/>
    </source>
</evidence>
<reference evidence="2 3" key="1">
    <citation type="journal article" date="2014" name="BMC Genomics">
        <title>Genome and secretome analysis of the hemibiotrophic fungal pathogen, Moniliophthora roreri, which causes frosty pod rot disease of cacao: mechanisms of the biotrophic and necrotrophic phases.</title>
        <authorList>
            <person name="Meinhardt L.W."/>
            <person name="Costa G.G.L."/>
            <person name="Thomazella D.P.T."/>
            <person name="Teixeira P.J.P.L."/>
            <person name="Carazzolle M.F."/>
            <person name="Schuster S.C."/>
            <person name="Carlson J.E."/>
            <person name="Guiltinan M.J."/>
            <person name="Mieczkowski P."/>
            <person name="Farmer A."/>
            <person name="Ramaraj T."/>
            <person name="Crozier J."/>
            <person name="Davis R.E."/>
            <person name="Shao J."/>
            <person name="Melnick R.L."/>
            <person name="Pereira G.A.G."/>
            <person name="Bailey B.A."/>
        </authorList>
    </citation>
    <scope>NUCLEOTIDE SEQUENCE [LARGE SCALE GENOMIC DNA]</scope>
    <source>
        <strain evidence="2 3">MCA 2997</strain>
    </source>
</reference>
<sequence length="234" mass="26434">MAEDPEITDLEQQRRTFLLVTPETELMFKQRIQQLELIAQEEARQELTQRTTRTPRTRSRTRQTTDFATGFGLLEAERRTLTQSNSHLSQEHSPEWTNFPTTETPLAETPKENPETRRTLTPSSTLTGLKPIEFEEKSSPNTPKPPESDILNTSTNSPEELDPFQRLLQELKNSLRSPKIQPEAMAEDKKLSGSRPRKEEPVAEEAVIGSAMPVQVVSAVKEVKAALPRAFMGA</sequence>
<comment type="caution">
    <text evidence="2">The sequence shown here is derived from an EMBL/GenBank/DDBJ whole genome shotgun (WGS) entry which is preliminary data.</text>
</comment>
<feature type="region of interest" description="Disordered" evidence="1">
    <location>
        <begin position="45"/>
        <end position="204"/>
    </location>
</feature>
<organism evidence="2 3">
    <name type="scientific">Moniliophthora roreri (strain MCA 2997)</name>
    <name type="common">Cocoa frosty pod rot fungus</name>
    <name type="synonym">Crinipellis roreri</name>
    <dbReference type="NCBI Taxonomy" id="1381753"/>
    <lineage>
        <taxon>Eukaryota</taxon>
        <taxon>Fungi</taxon>
        <taxon>Dikarya</taxon>
        <taxon>Basidiomycota</taxon>
        <taxon>Agaricomycotina</taxon>
        <taxon>Agaricomycetes</taxon>
        <taxon>Agaricomycetidae</taxon>
        <taxon>Agaricales</taxon>
        <taxon>Marasmiineae</taxon>
        <taxon>Marasmiaceae</taxon>
        <taxon>Moniliophthora</taxon>
    </lineage>
</organism>
<feature type="compositionally biased region" description="Basic and acidic residues" evidence="1">
    <location>
        <begin position="109"/>
        <end position="118"/>
    </location>
</feature>
<dbReference type="EMBL" id="AWSO01001489">
    <property type="protein sequence ID" value="ESK83638.1"/>
    <property type="molecule type" value="Genomic_DNA"/>
</dbReference>
<evidence type="ECO:0000256" key="1">
    <source>
        <dbReference type="SAM" id="MobiDB-lite"/>
    </source>
</evidence>
<accession>V2WA35</accession>
<protein>
    <submittedName>
        <fullName evidence="2">Uncharacterized protein</fullName>
    </submittedName>
</protein>
<proteinExistence type="predicted"/>
<keyword evidence="3" id="KW-1185">Reference proteome</keyword>
<dbReference type="Proteomes" id="UP000017559">
    <property type="component" value="Unassembled WGS sequence"/>
</dbReference>
<dbReference type="AlphaFoldDB" id="V2WA35"/>
<feature type="compositionally biased region" description="Polar residues" evidence="1">
    <location>
        <begin position="95"/>
        <end position="104"/>
    </location>
</feature>
<dbReference type="KEGG" id="mrr:Moror_12013"/>
<evidence type="ECO:0000313" key="2">
    <source>
        <dbReference type="EMBL" id="ESK83638.1"/>
    </source>
</evidence>
<dbReference type="HOGENOM" id="CLU_1185285_0_0_1"/>